<dbReference type="AlphaFoldDB" id="A0A9K3Q7U1"/>
<reference evidence="4" key="1">
    <citation type="journal article" date="2021" name="Sci. Rep.">
        <title>Diploid genomic architecture of Nitzschia inconspicua, an elite biomass production diatom.</title>
        <authorList>
            <person name="Oliver A."/>
            <person name="Podell S."/>
            <person name="Pinowska A."/>
            <person name="Traller J.C."/>
            <person name="Smith S.R."/>
            <person name="McClure R."/>
            <person name="Beliaev A."/>
            <person name="Bohutskyi P."/>
            <person name="Hill E.A."/>
            <person name="Rabines A."/>
            <person name="Zheng H."/>
            <person name="Allen L.Z."/>
            <person name="Kuo A."/>
            <person name="Grigoriev I.V."/>
            <person name="Allen A.E."/>
            <person name="Hazlebeck D."/>
            <person name="Allen E.E."/>
        </authorList>
    </citation>
    <scope>NUCLEOTIDE SEQUENCE</scope>
    <source>
        <strain evidence="4">Hildebrandi</strain>
    </source>
</reference>
<dbReference type="PANTHER" id="PTHR10015">
    <property type="entry name" value="HEAT SHOCK TRANSCRIPTION FACTOR"/>
    <property type="match status" value="1"/>
</dbReference>
<dbReference type="GO" id="GO:0003700">
    <property type="term" value="F:DNA-binding transcription factor activity"/>
    <property type="evidence" value="ECO:0007669"/>
    <property type="project" value="InterPro"/>
</dbReference>
<name>A0A9K3Q7U1_9STRA</name>
<dbReference type="EMBL" id="JAGRRH010000002">
    <property type="protein sequence ID" value="KAG7373615.1"/>
    <property type="molecule type" value="Genomic_DNA"/>
</dbReference>
<comment type="caution">
    <text evidence="4">The sequence shown here is derived from an EMBL/GenBank/DDBJ whole genome shotgun (WGS) entry which is preliminary data.</text>
</comment>
<dbReference type="SMART" id="SM00415">
    <property type="entry name" value="HSF"/>
    <property type="match status" value="1"/>
</dbReference>
<protein>
    <submittedName>
        <fullName evidence="4">HSF-type DNA-binding protein</fullName>
    </submittedName>
</protein>
<keyword evidence="1 4" id="KW-0238">DNA-binding</keyword>
<sequence>MPDKLQRHVSVTSQQSLHSFNCGNSHPRARFPMKLRALLDDASMEGNEHIVSWLPHGKSFKVHKPELFASVLMRRYFRQSHFRSFTRQLYHYGFERCEEGAFSHPQFQRDNVSLSLTMGRKLKVDDDPLSISLGAAELMVTPSTREAEIISFHQSNLGFVTDPFLLDPFSESPEGNNRSNITAQETIQTATHLSNLMLEPRPIEQMTRHPMDIEEALVEFWPTTEV</sequence>
<dbReference type="Proteomes" id="UP000693970">
    <property type="component" value="Unassembled WGS sequence"/>
</dbReference>
<dbReference type="GO" id="GO:0043565">
    <property type="term" value="F:sequence-specific DNA binding"/>
    <property type="evidence" value="ECO:0007669"/>
    <property type="project" value="InterPro"/>
</dbReference>
<dbReference type="PANTHER" id="PTHR10015:SF206">
    <property type="entry name" value="HSF-TYPE DNA-BINDING DOMAIN-CONTAINING PROTEIN"/>
    <property type="match status" value="1"/>
</dbReference>
<evidence type="ECO:0000313" key="5">
    <source>
        <dbReference type="Proteomes" id="UP000693970"/>
    </source>
</evidence>
<dbReference type="OrthoDB" id="44005at2759"/>
<evidence type="ECO:0000313" key="4">
    <source>
        <dbReference type="EMBL" id="KAG7373615.1"/>
    </source>
</evidence>
<gene>
    <name evidence="4" type="ORF">IV203_034339</name>
</gene>
<keyword evidence="5" id="KW-1185">Reference proteome</keyword>
<reference evidence="4" key="2">
    <citation type="submission" date="2021-04" db="EMBL/GenBank/DDBJ databases">
        <authorList>
            <person name="Podell S."/>
        </authorList>
    </citation>
    <scope>NUCLEOTIDE SEQUENCE</scope>
    <source>
        <strain evidence="4">Hildebrandi</strain>
    </source>
</reference>
<organism evidence="4 5">
    <name type="scientific">Nitzschia inconspicua</name>
    <dbReference type="NCBI Taxonomy" id="303405"/>
    <lineage>
        <taxon>Eukaryota</taxon>
        <taxon>Sar</taxon>
        <taxon>Stramenopiles</taxon>
        <taxon>Ochrophyta</taxon>
        <taxon>Bacillariophyta</taxon>
        <taxon>Bacillariophyceae</taxon>
        <taxon>Bacillariophycidae</taxon>
        <taxon>Bacillariales</taxon>
        <taxon>Bacillariaceae</taxon>
        <taxon>Nitzschia</taxon>
    </lineage>
</organism>
<comment type="similarity">
    <text evidence="2">Belongs to the HSF family.</text>
</comment>
<feature type="domain" description="HSF-type DNA-binding" evidence="3">
    <location>
        <begin position="27"/>
        <end position="121"/>
    </location>
</feature>
<dbReference type="Pfam" id="PF00447">
    <property type="entry name" value="HSF_DNA-bind"/>
    <property type="match status" value="1"/>
</dbReference>
<evidence type="ECO:0000259" key="3">
    <source>
        <dbReference type="SMART" id="SM00415"/>
    </source>
</evidence>
<dbReference type="InterPro" id="IPR000232">
    <property type="entry name" value="HSF_DNA-bd"/>
</dbReference>
<evidence type="ECO:0000256" key="1">
    <source>
        <dbReference type="ARBA" id="ARBA00023125"/>
    </source>
</evidence>
<evidence type="ECO:0000256" key="2">
    <source>
        <dbReference type="RuleBase" id="RU004020"/>
    </source>
</evidence>
<proteinExistence type="inferred from homology"/>
<accession>A0A9K3Q7U1</accession>